<organism evidence="3 4">
    <name type="scientific">Virgibacillus phasianinus</name>
    <dbReference type="NCBI Taxonomy" id="2017483"/>
    <lineage>
        <taxon>Bacteria</taxon>
        <taxon>Bacillati</taxon>
        <taxon>Bacillota</taxon>
        <taxon>Bacilli</taxon>
        <taxon>Bacillales</taxon>
        <taxon>Bacillaceae</taxon>
        <taxon>Virgibacillus</taxon>
    </lineage>
</organism>
<dbReference type="Proteomes" id="UP000198312">
    <property type="component" value="Chromosome"/>
</dbReference>
<feature type="signal peptide" evidence="1">
    <location>
        <begin position="1"/>
        <end position="18"/>
    </location>
</feature>
<evidence type="ECO:0000256" key="1">
    <source>
        <dbReference type="SAM" id="SignalP"/>
    </source>
</evidence>
<dbReference type="KEGG" id="vil:CFK37_18750"/>
<gene>
    <name evidence="3" type="ORF">CFK37_18750</name>
</gene>
<name>A0A220U7D1_9BACI</name>
<dbReference type="EMBL" id="CP022315">
    <property type="protein sequence ID" value="ASK64049.1"/>
    <property type="molecule type" value="Genomic_DNA"/>
</dbReference>
<dbReference type="AlphaFoldDB" id="A0A220U7D1"/>
<dbReference type="OrthoDB" id="2679563at2"/>
<keyword evidence="4" id="KW-1185">Reference proteome</keyword>
<dbReference type="InterPro" id="IPR032693">
    <property type="entry name" value="YtkA-like_dom"/>
</dbReference>
<accession>A0A220U7D1</accession>
<sequence>MRKKVWLFVLISAIALLAACTNNDEESGTDEIKMLEVEFAVPETADVGETVELKAIVTYGGEQVKDADKVEFEYWEKGNEDSSTKLKATNNGDGTYTADVSFDHKGVYEMYAHTTAKDLHTMPKKSITVGDAKAGE</sequence>
<feature type="chain" id="PRO_5039102258" description="YtkA-like domain-containing protein" evidence="1">
    <location>
        <begin position="19"/>
        <end position="136"/>
    </location>
</feature>
<protein>
    <recommendedName>
        <fullName evidence="2">YtkA-like domain-containing protein</fullName>
    </recommendedName>
</protein>
<proteinExistence type="predicted"/>
<reference evidence="3 4" key="1">
    <citation type="submission" date="2017-07" db="EMBL/GenBank/DDBJ databases">
        <title>Virgibacillus sp. LM2416.</title>
        <authorList>
            <person name="Tak E.J."/>
            <person name="Bae J.-W."/>
        </authorList>
    </citation>
    <scope>NUCLEOTIDE SEQUENCE [LARGE SCALE GENOMIC DNA]</scope>
    <source>
        <strain evidence="3 4">LM2416</strain>
    </source>
</reference>
<keyword evidence="1" id="KW-0732">Signal</keyword>
<evidence type="ECO:0000259" key="2">
    <source>
        <dbReference type="Pfam" id="PF13115"/>
    </source>
</evidence>
<feature type="domain" description="YtkA-like" evidence="2">
    <location>
        <begin position="31"/>
        <end position="113"/>
    </location>
</feature>
<evidence type="ECO:0000313" key="4">
    <source>
        <dbReference type="Proteomes" id="UP000198312"/>
    </source>
</evidence>
<dbReference type="Pfam" id="PF13115">
    <property type="entry name" value="YtkA"/>
    <property type="match status" value="1"/>
</dbReference>
<dbReference type="RefSeq" id="WP_089063307.1">
    <property type="nucleotide sequence ID" value="NZ_CP022315.1"/>
</dbReference>
<evidence type="ECO:0000313" key="3">
    <source>
        <dbReference type="EMBL" id="ASK64049.1"/>
    </source>
</evidence>
<dbReference type="PROSITE" id="PS51257">
    <property type="entry name" value="PROKAR_LIPOPROTEIN"/>
    <property type="match status" value="1"/>
</dbReference>